<dbReference type="OrthoDB" id="7584871at2"/>
<keyword evidence="3" id="KW-1185">Reference proteome</keyword>
<dbReference type="RefSeq" id="WP_147079674.1">
    <property type="nucleotide sequence ID" value="NZ_VOQR01000001.1"/>
</dbReference>
<feature type="region of interest" description="Disordered" evidence="1">
    <location>
        <begin position="1"/>
        <end position="61"/>
    </location>
</feature>
<dbReference type="EMBL" id="VOQR01000001">
    <property type="protein sequence ID" value="TXC69952.1"/>
    <property type="molecule type" value="Genomic_DNA"/>
</dbReference>
<comment type="caution">
    <text evidence="2">The sequence shown here is derived from an EMBL/GenBank/DDBJ whole genome shotgun (WGS) entry which is preliminary data.</text>
</comment>
<proteinExistence type="predicted"/>
<reference evidence="2 3" key="1">
    <citation type="journal article" date="2013" name="Antonie Van Leeuwenhoek">
        <title>Sphingomonas ginsenosidivorax sp. nov., with the ability to transform ginsenosides.</title>
        <authorList>
            <person name="Jin X.F."/>
            <person name="Kim J.K."/>
            <person name="Liu Q.M."/>
            <person name="Kang M.S."/>
            <person name="He D."/>
            <person name="Jin F.X."/>
            <person name="Kim S.C."/>
            <person name="Im W.T."/>
        </authorList>
    </citation>
    <scope>NUCLEOTIDE SEQUENCE [LARGE SCALE GENOMIC DNA]</scope>
    <source>
        <strain evidence="2 3">KHI67</strain>
    </source>
</reference>
<feature type="compositionally biased region" description="Basic and acidic residues" evidence="1">
    <location>
        <begin position="31"/>
        <end position="61"/>
    </location>
</feature>
<protein>
    <submittedName>
        <fullName evidence="2">Uncharacterized protein</fullName>
    </submittedName>
</protein>
<gene>
    <name evidence="2" type="ORF">FSB78_02530</name>
</gene>
<sequence>MAITPQDEEPGFETDVNELPDSDNGPEDSLEDKPAHDVQRSDELEEAQKEGAEERGEGGLY</sequence>
<evidence type="ECO:0000313" key="2">
    <source>
        <dbReference type="EMBL" id="TXC69952.1"/>
    </source>
</evidence>
<feature type="compositionally biased region" description="Acidic residues" evidence="1">
    <location>
        <begin position="1"/>
        <end position="30"/>
    </location>
</feature>
<name>A0A5C6UB33_9SPHN</name>
<dbReference type="Proteomes" id="UP000321250">
    <property type="component" value="Unassembled WGS sequence"/>
</dbReference>
<dbReference type="AlphaFoldDB" id="A0A5C6UB33"/>
<organism evidence="2 3">
    <name type="scientific">Sphingomonas ginsenosidivorax</name>
    <dbReference type="NCBI Taxonomy" id="862135"/>
    <lineage>
        <taxon>Bacteria</taxon>
        <taxon>Pseudomonadati</taxon>
        <taxon>Pseudomonadota</taxon>
        <taxon>Alphaproteobacteria</taxon>
        <taxon>Sphingomonadales</taxon>
        <taxon>Sphingomonadaceae</taxon>
        <taxon>Sphingomonas</taxon>
    </lineage>
</organism>
<accession>A0A5C6UB33</accession>
<evidence type="ECO:0000313" key="3">
    <source>
        <dbReference type="Proteomes" id="UP000321250"/>
    </source>
</evidence>
<evidence type="ECO:0000256" key="1">
    <source>
        <dbReference type="SAM" id="MobiDB-lite"/>
    </source>
</evidence>